<proteinExistence type="predicted"/>
<feature type="non-terminal residue" evidence="1">
    <location>
        <position position="1"/>
    </location>
</feature>
<reference evidence="1" key="1">
    <citation type="submission" date="2014-05" db="EMBL/GenBank/DDBJ databases">
        <title>The transcriptome of the halophilic microalga Tetraselmis sp. GSL018 isolated from the Great Salt Lake, Utah.</title>
        <authorList>
            <person name="Jinkerson R.E."/>
            <person name="D'Adamo S."/>
            <person name="Posewitz M.C."/>
        </authorList>
    </citation>
    <scope>NUCLEOTIDE SEQUENCE</scope>
    <source>
        <strain evidence="1">GSL018</strain>
    </source>
</reference>
<sequence>PQPKRLISCSVGPCQRIEMATTSDSRQVRDVFVVPTGRVNKSRRQRGARHTAEFCGYNASLEFLNKDFDVLGLLARNVPVSKVKVEKRSLKDLNGSVRDSVSQIKEFTDSMETLPTAFGRHLRTSTGAALNLKPHMWREAIHNSLRDAVQEVGLFGNAEKSSWCVVVVCRIGGDGSTKPSWLITSCSKGAASVTIFAEPVILSTASSSEPANDQKPSCVKMNGNASDFRASDTPVIGQYLCEPDQQCRLALQAASRSQSEVSSNTAGSDRELLASLWNMRKDKLPVAGRAAMRHLLRQGDKESCMVLMDLLPFTRLAKDVQDRASHRRAWRNVEDLLCFGWKLPGGHHHDEADPVTERQGRQLLSGAIASPVFATMDYL</sequence>
<dbReference type="EMBL" id="GBEZ01001726">
    <property type="protein sequence ID" value="JAC83271.1"/>
    <property type="molecule type" value="Transcribed_RNA"/>
</dbReference>
<gene>
    <name evidence="1" type="ORF">TSPGSL018_3747</name>
</gene>
<protein>
    <submittedName>
        <fullName evidence="1">Uncharacterized protein</fullName>
    </submittedName>
</protein>
<name>A0A061SKM6_9CHLO</name>
<organism evidence="1">
    <name type="scientific">Tetraselmis sp. GSL018</name>
    <dbReference type="NCBI Taxonomy" id="582737"/>
    <lineage>
        <taxon>Eukaryota</taxon>
        <taxon>Viridiplantae</taxon>
        <taxon>Chlorophyta</taxon>
        <taxon>core chlorophytes</taxon>
        <taxon>Chlorodendrophyceae</taxon>
        <taxon>Chlorodendrales</taxon>
        <taxon>Chlorodendraceae</taxon>
        <taxon>Tetraselmis</taxon>
    </lineage>
</organism>
<dbReference type="AlphaFoldDB" id="A0A061SKM6"/>
<evidence type="ECO:0000313" key="1">
    <source>
        <dbReference type="EMBL" id="JAC83271.1"/>
    </source>
</evidence>
<accession>A0A061SKM6</accession>